<protein>
    <submittedName>
        <fullName evidence="1">Uncharacterized protein</fullName>
    </submittedName>
</protein>
<sequence>MVKSIFVALTVAAQIAITPVARADSSLGQAVELWLQGDDEQALPMLAELAAEGDVEARLLLGRIETSDLGPSPYRQSLGPKQSRKLFRQKDWSAFGQSWLTVEARAGNELAQTLLQAKHPNPNLDLIAKLNALGEHQATDYPTRIVALYGSASMRETLQANDQVMQALKPYLAYLSQTPEPRGDGLAALRHIQPDPVDASSDQALGMAGLLALGLGYGDISPDNPWRQSVENWLMSSEATHPIAQLCNQQCADDAPACAFAFLALTGGYFEVIRIDSPLETVIPQNEFLDSPRARLMVLRRAALARTETNLEWLSETEPAANLSACAIKLVNDERQAYE</sequence>
<dbReference type="EMBL" id="RCCT01000007">
    <property type="protein sequence ID" value="RLJ99923.1"/>
    <property type="molecule type" value="Genomic_DNA"/>
</dbReference>
<proteinExistence type="predicted"/>
<accession>A0A497Z135</accession>
<dbReference type="Proteomes" id="UP000271700">
    <property type="component" value="Unassembled WGS sequence"/>
</dbReference>
<dbReference type="OrthoDB" id="7803097at2"/>
<evidence type="ECO:0000313" key="2">
    <source>
        <dbReference type="Proteomes" id="UP000271700"/>
    </source>
</evidence>
<organism evidence="1 2">
    <name type="scientific">Ruegeria conchae</name>
    <dbReference type="NCBI Taxonomy" id="981384"/>
    <lineage>
        <taxon>Bacteria</taxon>
        <taxon>Pseudomonadati</taxon>
        <taxon>Pseudomonadota</taxon>
        <taxon>Alphaproteobacteria</taxon>
        <taxon>Rhodobacterales</taxon>
        <taxon>Roseobacteraceae</taxon>
        <taxon>Ruegeria</taxon>
    </lineage>
</organism>
<dbReference type="RefSeq" id="WP_010438448.1">
    <property type="nucleotide sequence ID" value="NZ_AEYW01000004.1"/>
</dbReference>
<name>A0A497Z135_9RHOB</name>
<dbReference type="Gene3D" id="1.25.40.10">
    <property type="entry name" value="Tetratricopeptide repeat domain"/>
    <property type="match status" value="1"/>
</dbReference>
<keyword evidence="2" id="KW-1185">Reference proteome</keyword>
<evidence type="ECO:0000313" key="1">
    <source>
        <dbReference type="EMBL" id="RLJ99923.1"/>
    </source>
</evidence>
<comment type="caution">
    <text evidence="1">The sequence shown here is derived from an EMBL/GenBank/DDBJ whole genome shotgun (WGS) entry which is preliminary data.</text>
</comment>
<gene>
    <name evidence="1" type="ORF">CLV75_3846</name>
</gene>
<reference evidence="1 2" key="1">
    <citation type="submission" date="2018-10" db="EMBL/GenBank/DDBJ databases">
        <title>Genomic Encyclopedia of Archaeal and Bacterial Type Strains, Phase II (KMG-II): from individual species to whole genera.</title>
        <authorList>
            <person name="Goeker M."/>
        </authorList>
    </citation>
    <scope>NUCLEOTIDE SEQUENCE [LARGE SCALE GENOMIC DNA]</scope>
    <source>
        <strain evidence="1 2">DSM 29317</strain>
    </source>
</reference>
<dbReference type="STRING" id="981384.GCA_000192475_03732"/>
<dbReference type="InterPro" id="IPR011990">
    <property type="entry name" value="TPR-like_helical_dom_sf"/>
</dbReference>
<dbReference type="AlphaFoldDB" id="A0A497Z135"/>